<dbReference type="SUPFAM" id="SSF54913">
    <property type="entry name" value="GlnB-like"/>
    <property type="match status" value="1"/>
</dbReference>
<dbReference type="GO" id="GO:0005829">
    <property type="term" value="C:cytosol"/>
    <property type="evidence" value="ECO:0007669"/>
    <property type="project" value="TreeGrafter"/>
</dbReference>
<dbReference type="Gene3D" id="3.30.70.120">
    <property type="match status" value="1"/>
</dbReference>
<proteinExistence type="predicted"/>
<dbReference type="PROSITE" id="PS51343">
    <property type="entry name" value="PII_GLNB_DOM"/>
    <property type="match status" value="1"/>
</dbReference>
<dbReference type="GO" id="GO:0005524">
    <property type="term" value="F:ATP binding"/>
    <property type="evidence" value="ECO:0007669"/>
    <property type="project" value="TreeGrafter"/>
</dbReference>
<dbReference type="InterPro" id="IPR015867">
    <property type="entry name" value="N-reg_PII/ATP_PRibTrfase_C"/>
</dbReference>
<accession>A0A193LC36</accession>
<dbReference type="SMART" id="SM00938">
    <property type="entry name" value="P-II"/>
    <property type="match status" value="1"/>
</dbReference>
<evidence type="ECO:0000313" key="1">
    <source>
        <dbReference type="EMBL" id="ANO49996.1"/>
    </source>
</evidence>
<gene>
    <name evidence="1" type="ORF">BA177_01060</name>
</gene>
<dbReference type="PANTHER" id="PTHR30115:SF11">
    <property type="entry name" value="NITROGEN REGULATORY PROTEIN P-II HOMOLOG"/>
    <property type="match status" value="1"/>
</dbReference>
<dbReference type="Pfam" id="PF00543">
    <property type="entry name" value="P-II"/>
    <property type="match status" value="1"/>
</dbReference>
<dbReference type="STRING" id="1548547.BA177_01060"/>
<dbReference type="GO" id="GO:0030234">
    <property type="term" value="F:enzyme regulator activity"/>
    <property type="evidence" value="ECO:0007669"/>
    <property type="project" value="InterPro"/>
</dbReference>
<dbReference type="RefSeq" id="WP_068611967.1">
    <property type="nucleotide sequence ID" value="NZ_CP016268.1"/>
</dbReference>
<dbReference type="Proteomes" id="UP000092695">
    <property type="component" value="Chromosome"/>
</dbReference>
<organism evidence="1 2">
    <name type="scientific">Woeseia oceani</name>
    <dbReference type="NCBI Taxonomy" id="1548547"/>
    <lineage>
        <taxon>Bacteria</taxon>
        <taxon>Pseudomonadati</taxon>
        <taxon>Pseudomonadota</taxon>
        <taxon>Gammaproteobacteria</taxon>
        <taxon>Woeseiales</taxon>
        <taxon>Woeseiaceae</taxon>
        <taxon>Woeseia</taxon>
    </lineage>
</organism>
<dbReference type="EMBL" id="CP016268">
    <property type="protein sequence ID" value="ANO49996.1"/>
    <property type="molecule type" value="Genomic_DNA"/>
</dbReference>
<reference evidence="1 2" key="1">
    <citation type="submission" date="2016-06" db="EMBL/GenBank/DDBJ databases">
        <title>Complete genome sequence of a deep-branching marine Gamma Proteobacterium Woeseia oceani type strain XK5.</title>
        <authorList>
            <person name="Mu D."/>
            <person name="Du Z."/>
        </authorList>
    </citation>
    <scope>NUCLEOTIDE SEQUENCE [LARGE SCALE GENOMIC DNA]</scope>
    <source>
        <strain evidence="1 2">XK5</strain>
    </source>
</reference>
<dbReference type="KEGG" id="woc:BA177_01060"/>
<protein>
    <recommendedName>
        <fullName evidence="3">Transcriptional regulator</fullName>
    </recommendedName>
</protein>
<dbReference type="OrthoDB" id="8480258at2"/>
<evidence type="ECO:0000313" key="2">
    <source>
        <dbReference type="Proteomes" id="UP000092695"/>
    </source>
</evidence>
<keyword evidence="2" id="KW-1185">Reference proteome</keyword>
<dbReference type="InterPro" id="IPR011322">
    <property type="entry name" value="N-reg_PII-like_a/b"/>
</dbReference>
<sequence length="107" mass="12121">MTYREIKAFIHRNRIADVVDALYDADFRTLTVIDVEGLLKALDPSEQRYSVEIGRKVITQVKLELVCKNDDRVAQAVDLIKTHARTGQATAGWIYVSDIRSAIEITD</sequence>
<dbReference type="AlphaFoldDB" id="A0A193LC36"/>
<dbReference type="GO" id="GO:0006808">
    <property type="term" value="P:regulation of nitrogen utilization"/>
    <property type="evidence" value="ECO:0007669"/>
    <property type="project" value="InterPro"/>
</dbReference>
<name>A0A193LC36_9GAMM</name>
<dbReference type="InterPro" id="IPR002187">
    <property type="entry name" value="N-reg_PII"/>
</dbReference>
<dbReference type="PANTHER" id="PTHR30115">
    <property type="entry name" value="NITROGEN REGULATORY PROTEIN P-II"/>
    <property type="match status" value="1"/>
</dbReference>
<evidence type="ECO:0008006" key="3">
    <source>
        <dbReference type="Google" id="ProtNLM"/>
    </source>
</evidence>